<dbReference type="Gene3D" id="3.60.20.10">
    <property type="entry name" value="Glutamine Phosphoribosylpyrophosphate, subunit 1, domain 1"/>
    <property type="match status" value="1"/>
</dbReference>
<dbReference type="GO" id="GO:0051603">
    <property type="term" value="P:proteolysis involved in protein catabolic process"/>
    <property type="evidence" value="ECO:0007669"/>
    <property type="project" value="InterPro"/>
</dbReference>
<reference evidence="1" key="2">
    <citation type="journal article" date="2012" name="PLoS ONE">
        <title>A Deeply Branching Thermophilic Bacterium with an Ancient Acetyl-CoA Pathway Dominates a Subsurface Ecosystem.</title>
        <authorList>
            <person name="Takami H."/>
            <person name="Noguchi H."/>
            <person name="Takaki Y."/>
            <person name="Uchiyama I."/>
            <person name="Toyoda A."/>
            <person name="Nishi S."/>
            <person name="Chee G.-J."/>
            <person name="Arai W."/>
            <person name="Nunoura T."/>
            <person name="Itoh T."/>
            <person name="Hattori M."/>
            <person name="Takai K."/>
        </authorList>
    </citation>
    <scope>NUCLEOTIDE SEQUENCE</scope>
</reference>
<dbReference type="AlphaFoldDB" id="H5SEU3"/>
<evidence type="ECO:0000313" key="1">
    <source>
        <dbReference type="EMBL" id="BAL54679.1"/>
    </source>
</evidence>
<keyword evidence="1" id="KW-0647">Proteasome</keyword>
<reference evidence="1" key="1">
    <citation type="journal article" date="2005" name="Environ. Microbiol.">
        <title>Genetic and functional properties of uncultivated thermophilic crenarchaeotes from a subsurface gold mine as revealed by analysis of genome fragments.</title>
        <authorList>
            <person name="Nunoura T."/>
            <person name="Hirayama H."/>
            <person name="Takami H."/>
            <person name="Oida H."/>
            <person name="Nishi S."/>
            <person name="Shimamura S."/>
            <person name="Suzuki Y."/>
            <person name="Inagaki F."/>
            <person name="Takai K."/>
            <person name="Nealson K.H."/>
            <person name="Horikoshi K."/>
        </authorList>
    </citation>
    <scope>NUCLEOTIDE SEQUENCE</scope>
</reference>
<dbReference type="SUPFAM" id="SSF56235">
    <property type="entry name" value="N-terminal nucleophile aminohydrolases (Ntn hydrolases)"/>
    <property type="match status" value="1"/>
</dbReference>
<sequence>MAFTPYDWQQTLRQKADYVEDRLREGSPVVGLSCHEGILLVTVRRAQQQKIFEIYDRLAFAGLGNQSDLETIRQIAVDFAHAEGFARSPQDVSIQRVVGVALSPAMKRSFSDPLRLPLVVRGLFAQLGDAPEGDLFYLLNYDGEFSRAHRWGVAAGTEGAREAMERVLTVFAKKTPKRDAALEKALEAWAIGRRAALAAGESEWRAVLAEALESGTLEAALVERASRRERRFRFLSPDELKPFVPE</sequence>
<dbReference type="Pfam" id="PF00227">
    <property type="entry name" value="Proteasome"/>
    <property type="match status" value="1"/>
</dbReference>
<dbReference type="GO" id="GO:0005839">
    <property type="term" value="C:proteasome core complex"/>
    <property type="evidence" value="ECO:0007669"/>
    <property type="project" value="InterPro"/>
</dbReference>
<proteinExistence type="predicted"/>
<name>H5SEU3_9BACT</name>
<protein>
    <submittedName>
        <fullName evidence="1">20S proteasome A and B subunits</fullName>
    </submittedName>
</protein>
<organism evidence="1">
    <name type="scientific">uncultured Acetothermia bacterium</name>
    <dbReference type="NCBI Taxonomy" id="236499"/>
    <lineage>
        <taxon>Bacteria</taxon>
        <taxon>Candidatus Bipolaricaulota</taxon>
        <taxon>environmental samples</taxon>
    </lineage>
</organism>
<dbReference type="InterPro" id="IPR001353">
    <property type="entry name" value="Proteasome_sua/b"/>
</dbReference>
<dbReference type="InterPro" id="IPR029055">
    <property type="entry name" value="Ntn_hydrolases_N"/>
</dbReference>
<gene>
    <name evidence="1" type="ORF">HGMM_F17E10C09</name>
</gene>
<dbReference type="EMBL" id="AP011697">
    <property type="protein sequence ID" value="BAL54679.1"/>
    <property type="molecule type" value="Genomic_DNA"/>
</dbReference>
<accession>H5SEU3</accession>